<evidence type="ECO:0008006" key="3">
    <source>
        <dbReference type="Google" id="ProtNLM"/>
    </source>
</evidence>
<dbReference type="KEGG" id="mehf:MmiHf6_15400"/>
<evidence type="ECO:0000313" key="2">
    <source>
        <dbReference type="Proteomes" id="UP001302978"/>
    </source>
</evidence>
<dbReference type="EMBL" id="CP131059">
    <property type="protein sequence ID" value="WNY24210.1"/>
    <property type="molecule type" value="Genomic_DNA"/>
</dbReference>
<protein>
    <recommendedName>
        <fullName evidence="3">GIY-YIG domain-containing protein</fullName>
    </recommendedName>
</protein>
<accession>A0AA96V2L5</accession>
<dbReference type="Proteomes" id="UP001302978">
    <property type="component" value="Chromosome"/>
</dbReference>
<gene>
    <name evidence="1" type="ORF">MmiHf6_15400</name>
</gene>
<sequence length="204" mass="23638">MECFCRMKDADKIKTETFVWSGPFAWSGYENETGLDSIPDVEGVYLWTFEYEDGYLLYLAGVTKSMKTRFQSHSRTFKNGGYTVLDMGAAQKGIRIEIWHGWPSKENEKECKEAFNADTVNLEKLKNQLYSMRVFILESSDKRLRERMEAALMHSLVYSKESWADLADRGMALNGVRYNSEMPIIAKNIIENKDVKKIYGLFDE</sequence>
<organism evidence="1 2">
    <name type="scientific">Methanimicrococcus hongohii</name>
    <dbReference type="NCBI Taxonomy" id="3028295"/>
    <lineage>
        <taxon>Archaea</taxon>
        <taxon>Methanobacteriati</taxon>
        <taxon>Methanobacteriota</taxon>
        <taxon>Stenosarchaea group</taxon>
        <taxon>Methanomicrobia</taxon>
        <taxon>Methanosarcinales</taxon>
        <taxon>Methanosarcinaceae</taxon>
        <taxon>Methanimicrococcus</taxon>
    </lineage>
</organism>
<dbReference type="AlphaFoldDB" id="A0AA96V2L5"/>
<dbReference type="RefSeq" id="WP_316557385.1">
    <property type="nucleotide sequence ID" value="NZ_CP131059.1"/>
</dbReference>
<name>A0AA96V2L5_9EURY</name>
<keyword evidence="2" id="KW-1185">Reference proteome</keyword>
<evidence type="ECO:0000313" key="1">
    <source>
        <dbReference type="EMBL" id="WNY24210.1"/>
    </source>
</evidence>
<dbReference type="GeneID" id="85196142"/>
<reference evidence="1 2" key="1">
    <citation type="submission" date="2023-07" db="EMBL/GenBank/DDBJ databases">
        <title>Closed genoem sequence of Methanomicrococcus sp. Hf6.</title>
        <authorList>
            <person name="Poehlein A."/>
            <person name="Protasov E."/>
            <person name="Platt K."/>
            <person name="Reeh H."/>
            <person name="Daniel R."/>
            <person name="Brune A."/>
        </authorList>
    </citation>
    <scope>NUCLEOTIDE SEQUENCE [LARGE SCALE GENOMIC DNA]</scope>
    <source>
        <strain evidence="1 2">Hf6</strain>
    </source>
</reference>
<proteinExistence type="predicted"/>